<evidence type="ECO:0000313" key="2">
    <source>
        <dbReference type="Proteomes" id="UP000000844"/>
    </source>
</evidence>
<name>D3PVT4_STANL</name>
<keyword evidence="2" id="KW-1185">Reference proteome</keyword>
<gene>
    <name evidence="1" type="ordered locus">Snas_5423</name>
</gene>
<proteinExistence type="predicted"/>
<dbReference type="STRING" id="446470.Snas_5423"/>
<sequence length="88" mass="9276">MSTTRIPRKALVWTRERVLSLGSTTTVETAGAVLGIGRTLAYQLAANGNFPVTVFRAGHLYRVPVGPLVALLWPDATPASNDVNGGGE</sequence>
<organism evidence="1 2">
    <name type="scientific">Stackebrandtia nassauensis (strain DSM 44728 / CIP 108903 / NRRL B-16338 / NBRC 102104 / LLR-40K-21)</name>
    <dbReference type="NCBI Taxonomy" id="446470"/>
    <lineage>
        <taxon>Bacteria</taxon>
        <taxon>Bacillati</taxon>
        <taxon>Actinomycetota</taxon>
        <taxon>Actinomycetes</taxon>
        <taxon>Glycomycetales</taxon>
        <taxon>Glycomycetaceae</taxon>
        <taxon>Stackebrandtia</taxon>
    </lineage>
</organism>
<dbReference type="Proteomes" id="UP000000844">
    <property type="component" value="Chromosome"/>
</dbReference>
<protein>
    <recommendedName>
        <fullName evidence="3">Helix-turn-helix domain-containing protein</fullName>
    </recommendedName>
</protein>
<dbReference type="EMBL" id="CP001778">
    <property type="protein sequence ID" value="ADD45055.1"/>
    <property type="molecule type" value="Genomic_DNA"/>
</dbReference>
<reference evidence="1 2" key="1">
    <citation type="journal article" date="2009" name="Stand. Genomic Sci.">
        <title>Complete genome sequence of Stackebrandtia nassauensis type strain (LLR-40K-21).</title>
        <authorList>
            <person name="Munk C."/>
            <person name="Lapidus A."/>
            <person name="Copeland A."/>
            <person name="Jando M."/>
            <person name="Mayilraj S."/>
            <person name="Glavina Del Rio T."/>
            <person name="Nolan M."/>
            <person name="Chen F."/>
            <person name="Lucas S."/>
            <person name="Tice H."/>
            <person name="Cheng J.F."/>
            <person name="Han C."/>
            <person name="Detter J.C."/>
            <person name="Bruce D."/>
            <person name="Goodwin L."/>
            <person name="Chain P."/>
            <person name="Pitluck S."/>
            <person name="Goker M."/>
            <person name="Ovchinikova G."/>
            <person name="Pati A."/>
            <person name="Ivanova N."/>
            <person name="Mavromatis K."/>
            <person name="Chen A."/>
            <person name="Palaniappan K."/>
            <person name="Land M."/>
            <person name="Hauser L."/>
            <person name="Chang Y.J."/>
            <person name="Jeffries C.D."/>
            <person name="Bristow J."/>
            <person name="Eisen J.A."/>
            <person name="Markowitz V."/>
            <person name="Hugenholtz P."/>
            <person name="Kyrpides N.C."/>
            <person name="Klenk H.P."/>
        </authorList>
    </citation>
    <scope>NUCLEOTIDE SEQUENCE [LARGE SCALE GENOMIC DNA]</scope>
    <source>
        <strain evidence="2">DSM 44728 / CIP 108903 / NRRL B-16338 / NBRC 102104 / LLR-40K-21</strain>
    </source>
</reference>
<dbReference type="eggNOG" id="ENOG5033P4S">
    <property type="taxonomic scope" value="Bacteria"/>
</dbReference>
<dbReference type="OrthoDB" id="3541350at2"/>
<accession>D3PVT4</accession>
<dbReference type="HOGENOM" id="CLU_178607_3_1_11"/>
<dbReference type="KEGG" id="sna:Snas_5423"/>
<dbReference type="AlphaFoldDB" id="D3PVT4"/>
<evidence type="ECO:0008006" key="3">
    <source>
        <dbReference type="Google" id="ProtNLM"/>
    </source>
</evidence>
<evidence type="ECO:0000313" key="1">
    <source>
        <dbReference type="EMBL" id="ADD45055.1"/>
    </source>
</evidence>